<evidence type="ECO:0000259" key="1">
    <source>
        <dbReference type="PROSITE" id="PS51762"/>
    </source>
</evidence>
<feature type="domain" description="GH16" evidence="1">
    <location>
        <begin position="63"/>
        <end position="277"/>
    </location>
</feature>
<sequence length="277" mass="31195">MKTIKYLIILFVLLIVVILAIPSEDTSLQGILNWKGQDWPLTSGYADPGNNYRNNTGARIDNQPSGVNTYPLDGVLNWKEQDWYLTSGYANPGNNYWNNTGAWIDDQDRLHLTVVNDSGTWKSTMLNSQNTYCYGTFTWNVASPVFTFGKNCVVGLCTYLDDYNASNVVISRWGDPNGNQLWYYKEPSTVKGNSKEYLVSPSIEGANTTYRIEWKPNYIRFTSMQADGTVIADYNNTNSSTIPKEPESVIMNLWLVAPPSDGKNIELIISNFTVTNN</sequence>
<dbReference type="InterPro" id="IPR013320">
    <property type="entry name" value="ConA-like_dom_sf"/>
</dbReference>
<dbReference type="InterPro" id="IPR000757">
    <property type="entry name" value="Beta-glucanase-like"/>
</dbReference>
<reference evidence="2 3" key="1">
    <citation type="submission" date="2014-07" db="EMBL/GenBank/DDBJ databases">
        <title>Methanogenic archaea and the global carbon cycle.</title>
        <authorList>
            <person name="Henriksen J.R."/>
            <person name="Luke J."/>
            <person name="Reinhart S."/>
            <person name="Benedict M.N."/>
            <person name="Youngblut N.D."/>
            <person name="Metcalf M.E."/>
            <person name="Whitaker R.J."/>
            <person name="Metcalf W.W."/>
        </authorList>
    </citation>
    <scope>NUCLEOTIDE SEQUENCE [LARGE SCALE GENOMIC DNA]</scope>
    <source>
        <strain evidence="2 3">MS</strain>
    </source>
</reference>
<dbReference type="GO" id="GO:0005975">
    <property type="term" value="P:carbohydrate metabolic process"/>
    <property type="evidence" value="ECO:0007669"/>
    <property type="project" value="InterPro"/>
</dbReference>
<dbReference type="KEGG" id="mby:MSBRM_2362"/>
<evidence type="ECO:0000313" key="3">
    <source>
        <dbReference type="Proteomes" id="UP000033033"/>
    </source>
</evidence>
<dbReference type="Gene3D" id="2.60.120.200">
    <property type="match status" value="1"/>
</dbReference>
<dbReference type="GeneID" id="24845645"/>
<protein>
    <recommendedName>
        <fullName evidence="1">GH16 domain-containing protein</fullName>
    </recommendedName>
</protein>
<dbReference type="HOGENOM" id="CLU_076451_1_0_2"/>
<gene>
    <name evidence="2" type="ORF">MSBRM_2362</name>
</gene>
<proteinExistence type="predicted"/>
<dbReference type="Pfam" id="PF00722">
    <property type="entry name" value="Glyco_hydro_16"/>
    <property type="match status" value="1"/>
</dbReference>
<evidence type="ECO:0000313" key="2">
    <source>
        <dbReference type="EMBL" id="AKB55360.1"/>
    </source>
</evidence>
<dbReference type="CDD" id="cd00413">
    <property type="entry name" value="Glyco_hydrolase_16"/>
    <property type="match status" value="1"/>
</dbReference>
<dbReference type="GO" id="GO:0004553">
    <property type="term" value="F:hydrolase activity, hydrolyzing O-glycosyl compounds"/>
    <property type="evidence" value="ECO:0007669"/>
    <property type="project" value="InterPro"/>
</dbReference>
<dbReference type="Proteomes" id="UP000033033">
    <property type="component" value="Chromosome"/>
</dbReference>
<dbReference type="SUPFAM" id="SSF49899">
    <property type="entry name" value="Concanavalin A-like lectins/glucanases"/>
    <property type="match status" value="1"/>
</dbReference>
<dbReference type="PATRIC" id="fig|1434108.4.peg.3019"/>
<dbReference type="EMBL" id="CP009528">
    <property type="protein sequence ID" value="AKB55360.1"/>
    <property type="molecule type" value="Genomic_DNA"/>
</dbReference>
<dbReference type="PROSITE" id="PS51762">
    <property type="entry name" value="GH16_2"/>
    <property type="match status" value="1"/>
</dbReference>
<organism evidence="2 3">
    <name type="scientific">Methanosarcina barkeri MS</name>
    <dbReference type="NCBI Taxonomy" id="1434108"/>
    <lineage>
        <taxon>Archaea</taxon>
        <taxon>Methanobacteriati</taxon>
        <taxon>Methanobacteriota</taxon>
        <taxon>Stenosarchaea group</taxon>
        <taxon>Methanomicrobia</taxon>
        <taxon>Methanosarcinales</taxon>
        <taxon>Methanosarcinaceae</taxon>
        <taxon>Methanosarcina</taxon>
    </lineage>
</organism>
<accession>A0A0E3QX88</accession>
<name>A0A0E3QX88_METBA</name>
<dbReference type="RefSeq" id="WP_048120806.1">
    <property type="nucleotide sequence ID" value="NZ_CP009528.1"/>
</dbReference>
<keyword evidence="3" id="KW-1185">Reference proteome</keyword>
<dbReference type="AlphaFoldDB" id="A0A0E3QX88"/>